<sequence length="50" mass="5532">MAKQIETFEGIEYERSLLGQVEPANNGAIAPRLTFIKRAIASLLTKSLQN</sequence>
<evidence type="ECO:0000313" key="2">
    <source>
        <dbReference type="Proteomes" id="UP000326678"/>
    </source>
</evidence>
<evidence type="ECO:0000313" key="1">
    <source>
        <dbReference type="EMBL" id="QFS52758.1"/>
    </source>
</evidence>
<gene>
    <name evidence="1" type="ORF">GXM_10022</name>
</gene>
<protein>
    <submittedName>
        <fullName evidence="1">Uncharacterized protein</fullName>
    </submittedName>
</protein>
<organism evidence="1 2">
    <name type="scientific">Nostoc sphaeroides CCNUC1</name>
    <dbReference type="NCBI Taxonomy" id="2653204"/>
    <lineage>
        <taxon>Bacteria</taxon>
        <taxon>Bacillati</taxon>
        <taxon>Cyanobacteriota</taxon>
        <taxon>Cyanophyceae</taxon>
        <taxon>Nostocales</taxon>
        <taxon>Nostocaceae</taxon>
        <taxon>Nostoc</taxon>
    </lineage>
</organism>
<accession>A0A5P8WIW0</accession>
<name>A0A5P8WIW0_9NOSO</name>
<dbReference type="RefSeq" id="WP_194199087.1">
    <property type="nucleotide sequence ID" value="NZ_CP045230.1"/>
</dbReference>
<reference evidence="1 2" key="1">
    <citation type="submission" date="2019-10" db="EMBL/GenBank/DDBJ databases">
        <title>Genomic and transcriptomic insights into the perfect genentic adaptation of a filamentous nitrogen-fixing cyanobacterium to rice fields.</title>
        <authorList>
            <person name="Chen Z."/>
        </authorList>
    </citation>
    <scope>NUCLEOTIDE SEQUENCE [LARGE SCALE GENOMIC DNA]</scope>
    <source>
        <strain evidence="1">CCNUC1</strain>
    </source>
</reference>
<dbReference type="AlphaFoldDB" id="A0A5P8WIW0"/>
<dbReference type="EMBL" id="CP045230">
    <property type="protein sequence ID" value="QFS52758.1"/>
    <property type="molecule type" value="Genomic_DNA"/>
</dbReference>
<dbReference type="Proteomes" id="UP000326678">
    <property type="component" value="Chromosome pGXM03"/>
</dbReference>
<dbReference type="KEGG" id="nsh:GXM_10022"/>
<proteinExistence type="predicted"/>
<keyword evidence="2" id="KW-1185">Reference proteome</keyword>